<dbReference type="EC" id="3.5.3.13" evidence="7"/>
<dbReference type="NCBIfam" id="TIGR02022">
    <property type="entry name" value="hutF"/>
    <property type="match status" value="1"/>
</dbReference>
<protein>
    <submittedName>
        <fullName evidence="7">Formimidoylglutamate deiminase</fullName>
        <ecNumber evidence="7">3.5.3.13</ecNumber>
    </submittedName>
</protein>
<dbReference type="SUPFAM" id="SSF51338">
    <property type="entry name" value="Composite domain of metallo-dependent hydrolases"/>
    <property type="match status" value="1"/>
</dbReference>
<dbReference type="InterPro" id="IPR051607">
    <property type="entry name" value="Metallo-dep_hydrolases"/>
</dbReference>
<dbReference type="Pfam" id="PF01979">
    <property type="entry name" value="Amidohydro_1"/>
    <property type="match status" value="1"/>
</dbReference>
<dbReference type="PANTHER" id="PTHR11271:SF48">
    <property type="entry name" value="AMIDOHYDROLASE-RELATED DOMAIN-CONTAINING PROTEIN"/>
    <property type="match status" value="1"/>
</dbReference>
<dbReference type="PANTHER" id="PTHR11271">
    <property type="entry name" value="GUANINE DEAMINASE"/>
    <property type="match status" value="1"/>
</dbReference>
<evidence type="ECO:0000256" key="1">
    <source>
        <dbReference type="ARBA" id="ARBA00001947"/>
    </source>
</evidence>
<dbReference type="InterPro" id="IPR055156">
    <property type="entry name" value="HutF-like_N"/>
</dbReference>
<dbReference type="Pfam" id="PF22429">
    <property type="entry name" value="HutF_N"/>
    <property type="match status" value="1"/>
</dbReference>
<keyword evidence="4" id="KW-0862">Zinc</keyword>
<keyword evidence="8" id="KW-1185">Reference proteome</keyword>
<evidence type="ECO:0000256" key="2">
    <source>
        <dbReference type="ARBA" id="ARBA00022723"/>
    </source>
</evidence>
<dbReference type="CDD" id="cd01313">
    <property type="entry name" value="Met_dep_hydrolase_E"/>
    <property type="match status" value="1"/>
</dbReference>
<evidence type="ECO:0000313" key="7">
    <source>
        <dbReference type="EMBL" id="MFC0709974.1"/>
    </source>
</evidence>
<dbReference type="Gene3D" id="2.30.40.10">
    <property type="entry name" value="Urease, subunit C, domain 1"/>
    <property type="match status" value="1"/>
</dbReference>
<dbReference type="InterPro" id="IPR032466">
    <property type="entry name" value="Metal_Hydrolase"/>
</dbReference>
<keyword evidence="3 7" id="KW-0378">Hydrolase</keyword>
<gene>
    <name evidence="7" type="ORF">ACFFGX_10500</name>
</gene>
<dbReference type="NCBIfam" id="NF006681">
    <property type="entry name" value="PRK09229.1-2"/>
    <property type="match status" value="1"/>
</dbReference>
<dbReference type="EMBL" id="JBHLSS010000063">
    <property type="protein sequence ID" value="MFC0709974.1"/>
    <property type="molecule type" value="Genomic_DNA"/>
</dbReference>
<feature type="domain" description="Amidohydrolase-related" evidence="5">
    <location>
        <begin position="49"/>
        <end position="429"/>
    </location>
</feature>
<keyword evidence="2" id="KW-0479">Metal-binding</keyword>
<evidence type="ECO:0000256" key="3">
    <source>
        <dbReference type="ARBA" id="ARBA00022801"/>
    </source>
</evidence>
<evidence type="ECO:0000259" key="6">
    <source>
        <dbReference type="Pfam" id="PF22429"/>
    </source>
</evidence>
<dbReference type="RefSeq" id="WP_376945499.1">
    <property type="nucleotide sequence ID" value="NZ_CP171449.1"/>
</dbReference>
<organism evidence="7 8">
    <name type="scientific">Azorhizophilus paspali</name>
    <name type="common">Azotobacter paspali</name>
    <dbReference type="NCBI Taxonomy" id="69963"/>
    <lineage>
        <taxon>Bacteria</taxon>
        <taxon>Pseudomonadati</taxon>
        <taxon>Pseudomonadota</taxon>
        <taxon>Gammaproteobacteria</taxon>
        <taxon>Pseudomonadales</taxon>
        <taxon>Pseudomonadaceae</taxon>
        <taxon>Azorhizophilus</taxon>
    </lineage>
</organism>
<reference evidence="7 8" key="1">
    <citation type="submission" date="2024-09" db="EMBL/GenBank/DDBJ databases">
        <authorList>
            <person name="Sun Q."/>
            <person name="Mori K."/>
        </authorList>
    </citation>
    <scope>NUCLEOTIDE SEQUENCE [LARGE SCALE GENOMIC DNA]</scope>
    <source>
        <strain evidence="7 8">NCAIM B.01794</strain>
    </source>
</reference>
<dbReference type="GO" id="GO:0050416">
    <property type="term" value="F:formimidoylglutamate deiminase activity"/>
    <property type="evidence" value="ECO:0007669"/>
    <property type="project" value="UniProtKB-EC"/>
</dbReference>
<dbReference type="NCBIfam" id="NF006682">
    <property type="entry name" value="PRK09229.1-3"/>
    <property type="match status" value="1"/>
</dbReference>
<dbReference type="Gene3D" id="3.20.20.140">
    <property type="entry name" value="Metal-dependent hydrolases"/>
    <property type="match status" value="1"/>
</dbReference>
<sequence length="462" mass="50835">MTTVLFAERALLAGGWARNVRLQIDTAGRIERIESDAGSAGAERLHGPLLPGMPNLHSHAFQRAMAGLAEVAGDSADSFWSWREQMYRLVARLLPEQLETIARQLYIELLKAGYSSVAEFHYLHHDLHGHPYAERAELSLRLARAAGEAGIGLTLVPVLYSHANFGGQPPGAAQRRFVLDVDGYLGLLARLRPVLRRNGQHLAQGFHSLRAVTPEQIAQVLEDSPIDGPIHLHIAEQQKEVDDCLTWSGRRPLQWLFEYCPVDRRWCLVHATQAQPEELARLAASGAVAGLCPTTEANLGDGLFPAADYLAHGGRFGIGSDSQVSVNPLEELRWLEYGQRLRDRRRNRLARLERPAVGAVLYQAALSGGAQALGQPIGALEVGRRADLLVLDGDDPYLANSEGDQLLNRWLFAGSDRQVRDLMVAGRWVVREGRHADEERSARAFAKVLATLSATHFASAAR</sequence>
<name>A0ABV6SKC1_AZOPA</name>
<accession>A0ABV6SKC1</accession>
<comment type="caution">
    <text evidence="7">The sequence shown here is derived from an EMBL/GenBank/DDBJ whole genome shotgun (WGS) entry which is preliminary data.</text>
</comment>
<evidence type="ECO:0000259" key="5">
    <source>
        <dbReference type="Pfam" id="PF01979"/>
    </source>
</evidence>
<dbReference type="NCBIfam" id="NF006684">
    <property type="entry name" value="PRK09229.1-5"/>
    <property type="match status" value="1"/>
</dbReference>
<dbReference type="InterPro" id="IPR011059">
    <property type="entry name" value="Metal-dep_hydrolase_composite"/>
</dbReference>
<dbReference type="InterPro" id="IPR006680">
    <property type="entry name" value="Amidohydro-rel"/>
</dbReference>
<dbReference type="Proteomes" id="UP001589891">
    <property type="component" value="Unassembled WGS sequence"/>
</dbReference>
<proteinExistence type="predicted"/>
<evidence type="ECO:0000313" key="8">
    <source>
        <dbReference type="Proteomes" id="UP001589891"/>
    </source>
</evidence>
<feature type="domain" description="Formimidoylglutamate deiminase N-terminal" evidence="6">
    <location>
        <begin position="2"/>
        <end position="47"/>
    </location>
</feature>
<dbReference type="InterPro" id="IPR010252">
    <property type="entry name" value="HutF"/>
</dbReference>
<dbReference type="SUPFAM" id="SSF51556">
    <property type="entry name" value="Metallo-dependent hydrolases"/>
    <property type="match status" value="1"/>
</dbReference>
<comment type="cofactor">
    <cofactor evidence="1">
        <name>Zn(2+)</name>
        <dbReference type="ChEBI" id="CHEBI:29105"/>
    </cofactor>
</comment>
<evidence type="ECO:0000256" key="4">
    <source>
        <dbReference type="ARBA" id="ARBA00022833"/>
    </source>
</evidence>